<keyword evidence="4 6" id="KW-1133">Transmembrane helix</keyword>
<feature type="transmembrane region" description="Helical" evidence="6">
    <location>
        <begin position="224"/>
        <end position="247"/>
    </location>
</feature>
<feature type="transmembrane region" description="Helical" evidence="6">
    <location>
        <begin position="313"/>
        <end position="336"/>
    </location>
</feature>
<organism evidence="8 9">
    <name type="scientific">Staphylococcus auricularis</name>
    <dbReference type="NCBI Taxonomy" id="29379"/>
    <lineage>
        <taxon>Bacteria</taxon>
        <taxon>Bacillati</taxon>
        <taxon>Bacillota</taxon>
        <taxon>Bacilli</taxon>
        <taxon>Bacillales</taxon>
        <taxon>Staphylococcaceae</taxon>
        <taxon>Staphylococcus</taxon>
    </lineage>
</organism>
<dbReference type="GO" id="GO:0005886">
    <property type="term" value="C:plasma membrane"/>
    <property type="evidence" value="ECO:0007669"/>
    <property type="project" value="UniProtKB-SubCell"/>
</dbReference>
<evidence type="ECO:0000313" key="9">
    <source>
        <dbReference type="Proteomes" id="UP001171687"/>
    </source>
</evidence>
<dbReference type="AlphaFoldDB" id="A0AAW7MCH3"/>
<feature type="transmembrane region" description="Helical" evidence="6">
    <location>
        <begin position="51"/>
        <end position="70"/>
    </location>
</feature>
<keyword evidence="2" id="KW-0813">Transport</keyword>
<dbReference type="InterPro" id="IPR020846">
    <property type="entry name" value="MFS_dom"/>
</dbReference>
<name>A0AAW7MCH3_9STAP</name>
<dbReference type="CDD" id="cd17339">
    <property type="entry name" value="MFS_NIMT_CynX_like"/>
    <property type="match status" value="1"/>
</dbReference>
<proteinExistence type="predicted"/>
<evidence type="ECO:0000259" key="7">
    <source>
        <dbReference type="PROSITE" id="PS50850"/>
    </source>
</evidence>
<feature type="transmembrane region" description="Helical" evidence="6">
    <location>
        <begin position="377"/>
        <end position="397"/>
    </location>
</feature>
<evidence type="ECO:0000256" key="1">
    <source>
        <dbReference type="ARBA" id="ARBA00004651"/>
    </source>
</evidence>
<dbReference type="Proteomes" id="UP001171687">
    <property type="component" value="Unassembled WGS sequence"/>
</dbReference>
<dbReference type="PANTHER" id="PTHR23523:SF2">
    <property type="entry name" value="2-NITROIMIDAZOLE TRANSPORTER"/>
    <property type="match status" value="1"/>
</dbReference>
<feature type="transmembrane region" description="Helical" evidence="6">
    <location>
        <begin position="348"/>
        <end position="371"/>
    </location>
</feature>
<evidence type="ECO:0000256" key="4">
    <source>
        <dbReference type="ARBA" id="ARBA00022989"/>
    </source>
</evidence>
<keyword evidence="5 6" id="KW-0472">Membrane</keyword>
<dbReference type="InterPro" id="IPR052524">
    <property type="entry name" value="MFS_Cyanate_Porter"/>
</dbReference>
<dbReference type="Gene3D" id="1.20.1250.20">
    <property type="entry name" value="MFS general substrate transporter like domains"/>
    <property type="match status" value="2"/>
</dbReference>
<accession>A0AAW7MCH3</accession>
<dbReference type="Pfam" id="PF07690">
    <property type="entry name" value="MFS_1"/>
    <property type="match status" value="1"/>
</dbReference>
<feature type="transmembrane region" description="Helical" evidence="6">
    <location>
        <begin position="290"/>
        <end position="307"/>
    </location>
</feature>
<dbReference type="PANTHER" id="PTHR23523">
    <property type="match status" value="1"/>
</dbReference>
<sequence length="411" mass="43959">MKAYDQSQKLTRNWGIILAIVLVASTLRAPLTSVGPVVGPVIDEIKEVMDINNSVAGTLTTIPLLIFAAVSPFVSRIAGRLTMSRTVLIAILLLIVALYVRVAGGFALFISGTVILGIAIAIGNVVLPSNVKWRFPMQVGLATGLYTATMNFTAGLGGGLSYPLSETGLGFRLSLACWGIFAIAALILWIPLASKGAKQERVTTSDHTEGTSQNAHVPVTKSKLAWLIALTMGFQSMIFYTVTAWVPSILMDRGVSASTAGYLLMINQFCQVPMTFFFPVIAGKLKDQRILIIIITVLNLLGFGLFFTHSIVLLVIGMMIEGLALGACFSLCMTFFSIRARTSEGSIALSGFGQSIGYLIAAVGPLFMGYLHDATQSWTVGIITLLVMSVGVFIFGYPSAKNNVIEDDLAK</sequence>
<keyword evidence="3 6" id="KW-0812">Transmembrane</keyword>
<dbReference type="GO" id="GO:0022857">
    <property type="term" value="F:transmembrane transporter activity"/>
    <property type="evidence" value="ECO:0007669"/>
    <property type="project" value="InterPro"/>
</dbReference>
<evidence type="ECO:0000256" key="6">
    <source>
        <dbReference type="SAM" id="Phobius"/>
    </source>
</evidence>
<dbReference type="RefSeq" id="WP_150888175.1">
    <property type="nucleotide sequence ID" value="NZ_CAKZJA010000018.1"/>
</dbReference>
<reference evidence="8" key="1">
    <citation type="submission" date="2023-07" db="EMBL/GenBank/DDBJ databases">
        <title>Evaluation of the beneficial properties of pineapple isolates.</title>
        <authorList>
            <person name="Adefiranye O."/>
        </authorList>
    </citation>
    <scope>NUCLEOTIDE SEQUENCE</scope>
    <source>
        <strain evidence="8">PAPLE_T1</strain>
    </source>
</reference>
<comment type="caution">
    <text evidence="8">The sequence shown here is derived from an EMBL/GenBank/DDBJ whole genome shotgun (WGS) entry which is preliminary data.</text>
</comment>
<feature type="transmembrane region" description="Helical" evidence="6">
    <location>
        <begin position="82"/>
        <end position="100"/>
    </location>
</feature>
<comment type="subcellular location">
    <subcellularLocation>
        <location evidence="1">Cell membrane</location>
        <topology evidence="1">Multi-pass membrane protein</topology>
    </subcellularLocation>
</comment>
<dbReference type="InterPro" id="IPR011701">
    <property type="entry name" value="MFS"/>
</dbReference>
<evidence type="ECO:0000313" key="8">
    <source>
        <dbReference type="EMBL" id="MDN4532982.1"/>
    </source>
</evidence>
<dbReference type="SUPFAM" id="SSF103473">
    <property type="entry name" value="MFS general substrate transporter"/>
    <property type="match status" value="1"/>
</dbReference>
<feature type="transmembrane region" description="Helical" evidence="6">
    <location>
        <begin position="139"/>
        <end position="161"/>
    </location>
</feature>
<feature type="transmembrane region" description="Helical" evidence="6">
    <location>
        <begin position="106"/>
        <end position="127"/>
    </location>
</feature>
<dbReference type="PROSITE" id="PS50850">
    <property type="entry name" value="MFS"/>
    <property type="match status" value="1"/>
</dbReference>
<dbReference type="EMBL" id="JAUHQC010000009">
    <property type="protein sequence ID" value="MDN4532982.1"/>
    <property type="molecule type" value="Genomic_DNA"/>
</dbReference>
<feature type="domain" description="Major facilitator superfamily (MFS) profile" evidence="7">
    <location>
        <begin position="221"/>
        <end position="411"/>
    </location>
</feature>
<feature type="transmembrane region" description="Helical" evidence="6">
    <location>
        <begin position="12"/>
        <end position="31"/>
    </location>
</feature>
<evidence type="ECO:0000256" key="3">
    <source>
        <dbReference type="ARBA" id="ARBA00022692"/>
    </source>
</evidence>
<protein>
    <submittedName>
        <fullName evidence="8">MFS transporter</fullName>
    </submittedName>
</protein>
<feature type="transmembrane region" description="Helical" evidence="6">
    <location>
        <begin position="259"/>
        <end position="278"/>
    </location>
</feature>
<feature type="transmembrane region" description="Helical" evidence="6">
    <location>
        <begin position="173"/>
        <end position="192"/>
    </location>
</feature>
<dbReference type="InterPro" id="IPR036259">
    <property type="entry name" value="MFS_trans_sf"/>
</dbReference>
<gene>
    <name evidence="8" type="ORF">QYH67_05230</name>
</gene>
<evidence type="ECO:0000256" key="5">
    <source>
        <dbReference type="ARBA" id="ARBA00023136"/>
    </source>
</evidence>
<evidence type="ECO:0000256" key="2">
    <source>
        <dbReference type="ARBA" id="ARBA00022448"/>
    </source>
</evidence>